<evidence type="ECO:0000313" key="5">
    <source>
        <dbReference type="Proteomes" id="UP000294325"/>
    </source>
</evidence>
<dbReference type="GO" id="GO:0005829">
    <property type="term" value="C:cytosol"/>
    <property type="evidence" value="ECO:0007669"/>
    <property type="project" value="TreeGrafter"/>
</dbReference>
<keyword evidence="5" id="KW-1185">Reference proteome</keyword>
<proteinExistence type="predicted"/>
<dbReference type="EC" id="3.2.2.4" evidence="2"/>
<reference evidence="4 5" key="1">
    <citation type="submission" date="2019-03" db="EMBL/GenBank/DDBJ databases">
        <title>The genome sequence of Nitrosococcus wardiae strain D1FHST reveals the archetypal metabolic capacity of ammonia-oxidizing Gammaproteobacteria.</title>
        <authorList>
            <person name="Wang L."/>
            <person name="Lim C.K."/>
            <person name="Hanson T.E."/>
            <person name="Dang H."/>
            <person name="Klotz M.G."/>
        </authorList>
    </citation>
    <scope>NUCLEOTIDE SEQUENCE [LARGE SCALE GENOMIC DNA]</scope>
    <source>
        <strain evidence="4 5">D1FHS</strain>
    </source>
</reference>
<dbReference type="EMBL" id="CP038033">
    <property type="protein sequence ID" value="QBQ55596.1"/>
    <property type="molecule type" value="Genomic_DNA"/>
</dbReference>
<evidence type="ECO:0000313" key="4">
    <source>
        <dbReference type="EMBL" id="QBQ55596.1"/>
    </source>
</evidence>
<accession>A0A4P7C3S4</accession>
<gene>
    <name evidence="4" type="ORF">E3U44_14560</name>
</gene>
<organism evidence="4 5">
    <name type="scientific">Nitrosococcus wardiae</name>
    <dbReference type="NCBI Taxonomy" id="1814290"/>
    <lineage>
        <taxon>Bacteria</taxon>
        <taxon>Pseudomonadati</taxon>
        <taxon>Pseudomonadota</taxon>
        <taxon>Gammaproteobacteria</taxon>
        <taxon>Chromatiales</taxon>
        <taxon>Chromatiaceae</taxon>
        <taxon>Nitrosococcus</taxon>
    </lineage>
</organism>
<dbReference type="PANTHER" id="PTHR43393:SF3">
    <property type="entry name" value="LYSINE DECARBOXYLASE-LIKE PROTEIN"/>
    <property type="match status" value="1"/>
</dbReference>
<dbReference type="GO" id="GO:0008714">
    <property type="term" value="F:AMP nucleosidase activity"/>
    <property type="evidence" value="ECO:0007669"/>
    <property type="project" value="UniProtKB-EC"/>
</dbReference>
<dbReference type="SUPFAM" id="SSF102405">
    <property type="entry name" value="MCP/YpsA-like"/>
    <property type="match status" value="1"/>
</dbReference>
<dbReference type="OrthoDB" id="9801098at2"/>
<dbReference type="RefSeq" id="WP_134358853.1">
    <property type="nucleotide sequence ID" value="NZ_CP038033.1"/>
</dbReference>
<dbReference type="Gene3D" id="3.40.50.450">
    <property type="match status" value="1"/>
</dbReference>
<dbReference type="InterPro" id="IPR052341">
    <property type="entry name" value="LOG_family_nucleotidases"/>
</dbReference>
<evidence type="ECO:0000256" key="3">
    <source>
        <dbReference type="ARBA" id="ARBA00031983"/>
    </source>
</evidence>
<evidence type="ECO:0000256" key="2">
    <source>
        <dbReference type="ARBA" id="ARBA00011985"/>
    </source>
</evidence>
<name>A0A4P7C3S4_9GAMM</name>
<protein>
    <recommendedName>
        <fullName evidence="3">AMP nucleosidase</fullName>
        <ecNumber evidence="2">3.2.2.4</ecNumber>
    </recommendedName>
    <alternativeName>
        <fullName evidence="3">AMP nucleosidase</fullName>
    </alternativeName>
</protein>
<sequence length="128" mass="14247">MNGKTTNDIGRYSLLGKVEGAEKVFLSGRRNRESDLESKVMLVKYSSASVIMPGSFGTLDEAFEVVTLVQTGKLERFPIIGMDGDFWEYLRRFAQETMLSEGVISPKDVEIIHIANTVDDAVEIIQQA</sequence>
<dbReference type="KEGG" id="nwr:E3U44_14560"/>
<dbReference type="InterPro" id="IPR031100">
    <property type="entry name" value="LOG_fam"/>
</dbReference>
<dbReference type="AlphaFoldDB" id="A0A4P7C3S4"/>
<dbReference type="PANTHER" id="PTHR43393">
    <property type="entry name" value="CYTOKININ RIBOSIDE 5'-MONOPHOSPHATE PHOSPHORIBOHYDROLASE"/>
    <property type="match status" value="1"/>
</dbReference>
<dbReference type="Pfam" id="PF03641">
    <property type="entry name" value="Lysine_decarbox"/>
    <property type="match status" value="1"/>
</dbReference>
<dbReference type="Proteomes" id="UP000294325">
    <property type="component" value="Chromosome"/>
</dbReference>
<comment type="catalytic activity">
    <reaction evidence="1">
        <text>AMP + H2O = D-ribose 5-phosphate + adenine</text>
        <dbReference type="Rhea" id="RHEA:20129"/>
        <dbReference type="ChEBI" id="CHEBI:15377"/>
        <dbReference type="ChEBI" id="CHEBI:16708"/>
        <dbReference type="ChEBI" id="CHEBI:78346"/>
        <dbReference type="ChEBI" id="CHEBI:456215"/>
        <dbReference type="EC" id="3.2.2.4"/>
    </reaction>
</comment>
<evidence type="ECO:0000256" key="1">
    <source>
        <dbReference type="ARBA" id="ARBA00000274"/>
    </source>
</evidence>